<dbReference type="Proteomes" id="UP000887565">
    <property type="component" value="Unplaced"/>
</dbReference>
<reference evidence="6" key="1">
    <citation type="submission" date="2022-11" db="UniProtKB">
        <authorList>
            <consortium name="WormBaseParasite"/>
        </authorList>
    </citation>
    <scope>IDENTIFICATION</scope>
</reference>
<evidence type="ECO:0000256" key="1">
    <source>
        <dbReference type="ARBA" id="ARBA00010528"/>
    </source>
</evidence>
<dbReference type="PANTHER" id="PTHR10746">
    <property type="entry name" value="50S RIBOSOMAL PROTEIN L4"/>
    <property type="match status" value="1"/>
</dbReference>
<protein>
    <recommendedName>
        <fullName evidence="4">Large ribosomal subunit protein uL4m</fullName>
    </recommendedName>
</protein>
<dbReference type="PANTHER" id="PTHR10746:SF6">
    <property type="entry name" value="LARGE RIBOSOMAL SUBUNIT PROTEIN UL4M"/>
    <property type="match status" value="1"/>
</dbReference>
<evidence type="ECO:0000313" key="6">
    <source>
        <dbReference type="WBParaSite" id="nRc.2.0.1.t05182-RA"/>
    </source>
</evidence>
<dbReference type="InterPro" id="IPR023574">
    <property type="entry name" value="Ribosomal_uL4_dom_sf"/>
</dbReference>
<dbReference type="InterPro" id="IPR013005">
    <property type="entry name" value="Ribosomal_uL4-like"/>
</dbReference>
<name>A0A915HUU3_ROMCU</name>
<dbReference type="InterPro" id="IPR002136">
    <property type="entry name" value="Ribosomal_uL4"/>
</dbReference>
<keyword evidence="3" id="KW-0687">Ribonucleoprotein</keyword>
<comment type="similarity">
    <text evidence="1">Belongs to the universal ribosomal protein uL4 family.</text>
</comment>
<dbReference type="SUPFAM" id="SSF52166">
    <property type="entry name" value="Ribosomal protein L4"/>
    <property type="match status" value="1"/>
</dbReference>
<dbReference type="Gene3D" id="3.40.1370.10">
    <property type="match status" value="1"/>
</dbReference>
<evidence type="ECO:0000256" key="3">
    <source>
        <dbReference type="ARBA" id="ARBA00023274"/>
    </source>
</evidence>
<organism evidence="5 6">
    <name type="scientific">Romanomermis culicivorax</name>
    <name type="common">Nematode worm</name>
    <dbReference type="NCBI Taxonomy" id="13658"/>
    <lineage>
        <taxon>Eukaryota</taxon>
        <taxon>Metazoa</taxon>
        <taxon>Ecdysozoa</taxon>
        <taxon>Nematoda</taxon>
        <taxon>Enoplea</taxon>
        <taxon>Dorylaimia</taxon>
        <taxon>Mermithida</taxon>
        <taxon>Mermithoidea</taxon>
        <taxon>Mermithidae</taxon>
        <taxon>Romanomermis</taxon>
    </lineage>
</organism>
<sequence length="324" mass="37568">MSDEHTTEQIQLFYTNSSAVVLAPIECRELWRLNTVNKFQKVPQAWVSTFNEKEEKRISLIDLHPEVFRTFPRVDILAANLRWQNLYRNVTFMKMLNRAELPGTGKKPWQQKGLGRARHGSIRSPLWKGGGIVRGIRGPKTSFYLLSDYKRITGLCVALTIKHAQDDLFIVDDLDSLPTDDPKFIEQLAIERNWGYSVLFVHETDVAPRNLALAIEEKEGFNILPYYGQIDYSAARTIRAQSLGQFSQKLLIDCRSKRLNCHSIIKHETLVLSRKSAEIIEQRLLHQMHKTHHPWFKYSDYKKVLLNEGEHDDHSDSTEIPPYV</sequence>
<accession>A0A915HUU3</accession>
<evidence type="ECO:0000256" key="4">
    <source>
        <dbReference type="ARBA" id="ARBA00040565"/>
    </source>
</evidence>
<dbReference type="GO" id="GO:0006412">
    <property type="term" value="P:translation"/>
    <property type="evidence" value="ECO:0007669"/>
    <property type="project" value="InterPro"/>
</dbReference>
<dbReference type="Pfam" id="PF00573">
    <property type="entry name" value="Ribosomal_L4"/>
    <property type="match status" value="1"/>
</dbReference>
<dbReference type="WBParaSite" id="nRc.2.0.1.t05182-RA">
    <property type="protein sequence ID" value="nRc.2.0.1.t05182-RA"/>
    <property type="gene ID" value="nRc.2.0.1.g05182"/>
</dbReference>
<keyword evidence="5" id="KW-1185">Reference proteome</keyword>
<dbReference type="GO" id="GO:0003735">
    <property type="term" value="F:structural constituent of ribosome"/>
    <property type="evidence" value="ECO:0007669"/>
    <property type="project" value="InterPro"/>
</dbReference>
<dbReference type="GO" id="GO:0005840">
    <property type="term" value="C:ribosome"/>
    <property type="evidence" value="ECO:0007669"/>
    <property type="project" value="UniProtKB-KW"/>
</dbReference>
<dbReference type="OMA" id="WIENTDA"/>
<dbReference type="AlphaFoldDB" id="A0A915HUU3"/>
<evidence type="ECO:0000256" key="2">
    <source>
        <dbReference type="ARBA" id="ARBA00022980"/>
    </source>
</evidence>
<keyword evidence="2" id="KW-0689">Ribosomal protein</keyword>
<evidence type="ECO:0000313" key="5">
    <source>
        <dbReference type="Proteomes" id="UP000887565"/>
    </source>
</evidence>
<dbReference type="GO" id="GO:1990904">
    <property type="term" value="C:ribonucleoprotein complex"/>
    <property type="evidence" value="ECO:0007669"/>
    <property type="project" value="UniProtKB-KW"/>
</dbReference>
<proteinExistence type="inferred from homology"/>